<dbReference type="OrthoDB" id="146629at2157"/>
<dbReference type="PATRIC" id="fig|931277.6.peg.2525"/>
<dbReference type="RefSeq" id="WP_004055378.1">
    <property type="nucleotide sequence ID" value="NZ_AOMC01000149.1"/>
</dbReference>
<proteinExistence type="predicted"/>
<dbReference type="Proteomes" id="UP000011568">
    <property type="component" value="Unassembled WGS sequence"/>
</dbReference>
<dbReference type="EMBL" id="AOMC01000149">
    <property type="protein sequence ID" value="EMA40700.1"/>
    <property type="molecule type" value="Genomic_DNA"/>
</dbReference>
<sequence>VGGETHRRSVDVLADGGVLVSVVGAPSDPIADGRDIAVRAVSGRSEQPALLATIGEAIDDGTLRPTVSTEIPLAEAARAHEIVETEHVRGKLVLDV</sequence>
<dbReference type="eggNOG" id="arCOG01458">
    <property type="taxonomic scope" value="Archaea"/>
</dbReference>
<accession>M0M8G4</accession>
<gene>
    <name evidence="1" type="ORF">C448_12881</name>
</gene>
<organism evidence="1 2">
    <name type="scientific">Halococcus morrhuae DSM 1307</name>
    <dbReference type="NCBI Taxonomy" id="931277"/>
    <lineage>
        <taxon>Archaea</taxon>
        <taxon>Methanobacteriati</taxon>
        <taxon>Methanobacteriota</taxon>
        <taxon>Stenosarchaea group</taxon>
        <taxon>Halobacteria</taxon>
        <taxon>Halobacteriales</taxon>
        <taxon>Halococcaceae</taxon>
        <taxon>Halococcus</taxon>
    </lineage>
</organism>
<comment type="caution">
    <text evidence="1">The sequence shown here is derived from an EMBL/GenBank/DDBJ whole genome shotgun (WGS) entry which is preliminary data.</text>
</comment>
<dbReference type="Gene3D" id="3.90.180.10">
    <property type="entry name" value="Medium-chain alcohol dehydrogenases, catalytic domain"/>
    <property type="match status" value="1"/>
</dbReference>
<name>M0M8G4_HALMO</name>
<dbReference type="AlphaFoldDB" id="M0M8G4"/>
<reference evidence="1 2" key="1">
    <citation type="journal article" date="2014" name="PLoS Genet.">
        <title>Phylogenetically driven sequencing of extremely halophilic archaea reveals strategies for static and dynamic osmo-response.</title>
        <authorList>
            <person name="Becker E.A."/>
            <person name="Seitzer P.M."/>
            <person name="Tritt A."/>
            <person name="Larsen D."/>
            <person name="Krusor M."/>
            <person name="Yao A.I."/>
            <person name="Wu D."/>
            <person name="Madern D."/>
            <person name="Eisen J.A."/>
            <person name="Darling A.E."/>
            <person name="Facciotti M.T."/>
        </authorList>
    </citation>
    <scope>NUCLEOTIDE SEQUENCE [LARGE SCALE GENOMIC DNA]</scope>
    <source>
        <strain evidence="1 2">DSM 1307</strain>
    </source>
</reference>
<feature type="non-terminal residue" evidence="1">
    <location>
        <position position="1"/>
    </location>
</feature>
<protein>
    <submittedName>
        <fullName evidence="1">Putative oxidoreductase</fullName>
    </submittedName>
</protein>
<keyword evidence="2" id="KW-1185">Reference proteome</keyword>
<dbReference type="Pfam" id="PF13602">
    <property type="entry name" value="ADH_zinc_N_2"/>
    <property type="match status" value="1"/>
</dbReference>
<evidence type="ECO:0000313" key="2">
    <source>
        <dbReference type="Proteomes" id="UP000011568"/>
    </source>
</evidence>
<evidence type="ECO:0000313" key="1">
    <source>
        <dbReference type="EMBL" id="EMA40700.1"/>
    </source>
</evidence>
<dbReference type="Gene3D" id="3.40.50.720">
    <property type="entry name" value="NAD(P)-binding Rossmann-like Domain"/>
    <property type="match status" value="1"/>
</dbReference>